<evidence type="ECO:0000256" key="2">
    <source>
        <dbReference type="ARBA" id="ARBA00023002"/>
    </source>
</evidence>
<accession>A0ABS6SAK6</accession>
<evidence type="ECO:0000256" key="1">
    <source>
        <dbReference type="ARBA" id="ARBA00006484"/>
    </source>
</evidence>
<organism evidence="4 5">
    <name type="scientific">Pacificimonas pallii</name>
    <dbReference type="NCBI Taxonomy" id="2827236"/>
    <lineage>
        <taxon>Bacteria</taxon>
        <taxon>Pseudomonadati</taxon>
        <taxon>Pseudomonadota</taxon>
        <taxon>Alphaproteobacteria</taxon>
        <taxon>Sphingomonadales</taxon>
        <taxon>Sphingosinicellaceae</taxon>
        <taxon>Pacificimonas</taxon>
    </lineage>
</organism>
<evidence type="ECO:0000259" key="3">
    <source>
        <dbReference type="SMART" id="SM00822"/>
    </source>
</evidence>
<comment type="similarity">
    <text evidence="1">Belongs to the short-chain dehydrogenases/reductases (SDR) family.</text>
</comment>
<sequence>MISLNGRTIAVTGAGSGIGRALAISLTKRGAKVALADRDADGLAETSRMLGNYPHSTRVFDVTDAGVLEAWIDEAAAEFGGLHGVINNAGLSVIAPFEDTPAEDFDRVMDVNFNAVVRGCRAALPHVKATDGGWIVNISSIFGMMGYPTQSAYNASKYAVRGLSEAMHLELSETAPHVKIVRVHPGGIKTRVAHNAKFIKGMDSGSGEALNDPDAFVATSPTTPEQAAETIIAGMEQGRHRVLIGRDARMVDWMTRLFPVSYWKRLGAFLTASPDGTKS</sequence>
<dbReference type="RefSeq" id="WP_218443651.1">
    <property type="nucleotide sequence ID" value="NZ_JAGSPA010000001.1"/>
</dbReference>
<dbReference type="PANTHER" id="PTHR44196">
    <property type="entry name" value="DEHYDROGENASE/REDUCTASE SDR FAMILY MEMBER 7B"/>
    <property type="match status" value="1"/>
</dbReference>
<evidence type="ECO:0000313" key="5">
    <source>
        <dbReference type="Proteomes" id="UP000722336"/>
    </source>
</evidence>
<reference evidence="4 5" key="1">
    <citation type="submission" date="2021-04" db="EMBL/GenBank/DDBJ databases">
        <authorList>
            <person name="Pira H."/>
            <person name="Risdian C."/>
            <person name="Wink J."/>
        </authorList>
    </citation>
    <scope>NUCLEOTIDE SEQUENCE [LARGE SCALE GENOMIC DNA]</scope>
    <source>
        <strain evidence="4 5">WHA3</strain>
    </source>
</reference>
<dbReference type="CDD" id="cd05233">
    <property type="entry name" value="SDR_c"/>
    <property type="match status" value="1"/>
</dbReference>
<gene>
    <name evidence="4" type="ORF">KCG44_01005</name>
</gene>
<comment type="caution">
    <text evidence="4">The sequence shown here is derived from an EMBL/GenBank/DDBJ whole genome shotgun (WGS) entry which is preliminary data.</text>
</comment>
<dbReference type="PROSITE" id="PS00061">
    <property type="entry name" value="ADH_SHORT"/>
    <property type="match status" value="1"/>
</dbReference>
<dbReference type="PANTHER" id="PTHR44196:SF1">
    <property type="entry name" value="DEHYDROGENASE_REDUCTASE SDR FAMILY MEMBER 7B"/>
    <property type="match status" value="1"/>
</dbReference>
<keyword evidence="5" id="KW-1185">Reference proteome</keyword>
<keyword evidence="2" id="KW-0560">Oxidoreductase</keyword>
<dbReference type="InterPro" id="IPR002347">
    <property type="entry name" value="SDR_fam"/>
</dbReference>
<evidence type="ECO:0000313" key="4">
    <source>
        <dbReference type="EMBL" id="MBV7255355.1"/>
    </source>
</evidence>
<dbReference type="Proteomes" id="UP000722336">
    <property type="component" value="Unassembled WGS sequence"/>
</dbReference>
<proteinExistence type="inferred from homology"/>
<dbReference type="InterPro" id="IPR020904">
    <property type="entry name" value="Sc_DH/Rdtase_CS"/>
</dbReference>
<dbReference type="SMART" id="SM00822">
    <property type="entry name" value="PKS_KR"/>
    <property type="match status" value="1"/>
</dbReference>
<dbReference type="InterPro" id="IPR057326">
    <property type="entry name" value="KR_dom"/>
</dbReference>
<dbReference type="Pfam" id="PF00106">
    <property type="entry name" value="adh_short"/>
    <property type="match status" value="1"/>
</dbReference>
<feature type="domain" description="Ketoreductase" evidence="3">
    <location>
        <begin position="7"/>
        <end position="191"/>
    </location>
</feature>
<name>A0ABS6SAK6_9SPHN</name>
<protein>
    <submittedName>
        <fullName evidence="4">SDR family oxidoreductase</fullName>
    </submittedName>
</protein>
<dbReference type="EMBL" id="JAGSPA010000001">
    <property type="protein sequence ID" value="MBV7255355.1"/>
    <property type="molecule type" value="Genomic_DNA"/>
</dbReference>